<keyword evidence="3" id="KW-1185">Reference proteome</keyword>
<feature type="region of interest" description="Disordered" evidence="1">
    <location>
        <begin position="258"/>
        <end position="291"/>
    </location>
</feature>
<dbReference type="GO" id="GO:0008270">
    <property type="term" value="F:zinc ion binding"/>
    <property type="evidence" value="ECO:0007669"/>
    <property type="project" value="InterPro"/>
</dbReference>
<organism evidence="3 4">
    <name type="scientific">Trichuris muris</name>
    <name type="common">Mouse whipworm</name>
    <dbReference type="NCBI Taxonomy" id="70415"/>
    <lineage>
        <taxon>Eukaryota</taxon>
        <taxon>Metazoa</taxon>
        <taxon>Ecdysozoa</taxon>
        <taxon>Nematoda</taxon>
        <taxon>Enoplea</taxon>
        <taxon>Dorylaimia</taxon>
        <taxon>Trichinellida</taxon>
        <taxon>Trichuridae</taxon>
        <taxon>Trichuris</taxon>
    </lineage>
</organism>
<dbReference type="Pfam" id="PF08210">
    <property type="entry name" value="APOBEC_N"/>
    <property type="match status" value="1"/>
</dbReference>
<dbReference type="STRING" id="70415.A0A5S6QM84"/>
<reference evidence="4" key="1">
    <citation type="submission" date="2019-12" db="UniProtKB">
        <authorList>
            <consortium name="WormBaseParasite"/>
        </authorList>
    </citation>
    <scope>IDENTIFICATION</scope>
</reference>
<name>A0A5S6QM84_TRIMR</name>
<dbReference type="InterPro" id="IPR013158">
    <property type="entry name" value="AID"/>
</dbReference>
<sequence>MIGSLFHADYTRKWFMQPHRGSSKALVVQLATETAVYRRAFVVGEKETKVHVEQKFYRELMDAIADFAMPLREMILYLPTSPCFHQDCDPLCDVLDRCTANVACAEALSICYKQVQSRTAREELQMTVKFLASYVRRGDLYTKQGVMCMMEAGITVEPLNMKDWILLVSATEVDDSSAESNAFNEGSHIAYYRNLWENSNLADYVMQTQVYINECREEFGMKTLSWDGPLHSFLRDCIINSVRTCKNYDQTKRLLKKQLTKEARRSKNRSGGTAWSRRRSQSVESSLSRTSRLLASSSRGSTVLTTTTDRCTYTPFILSANSHDEVSTPAFTTLPEHQEESYPIMTDRKGPTCGQSYQNVGIQSVSTSKDELGLNMNDAQIQQLLVNLSGRSIDELEAREIKEEVVKGVEEISGRIANLLAFIRRTIDSTAL</sequence>
<evidence type="ECO:0000256" key="1">
    <source>
        <dbReference type="SAM" id="MobiDB-lite"/>
    </source>
</evidence>
<dbReference type="WBParaSite" id="TMUE_2000008274.1">
    <property type="protein sequence ID" value="TMUE_2000008274.1"/>
    <property type="gene ID" value="WBGene00300198"/>
</dbReference>
<dbReference type="AlphaFoldDB" id="A0A5S6QM84"/>
<evidence type="ECO:0000313" key="3">
    <source>
        <dbReference type="Proteomes" id="UP000046395"/>
    </source>
</evidence>
<feature type="domain" description="Activation-induced cytidine deaminase AID" evidence="2">
    <location>
        <begin position="44"/>
        <end position="184"/>
    </location>
</feature>
<dbReference type="GO" id="GO:0016814">
    <property type="term" value="F:hydrolase activity, acting on carbon-nitrogen (but not peptide) bonds, in cyclic amidines"/>
    <property type="evidence" value="ECO:0007669"/>
    <property type="project" value="InterPro"/>
</dbReference>
<dbReference type="Proteomes" id="UP000046395">
    <property type="component" value="Unassembled WGS sequence"/>
</dbReference>
<feature type="compositionally biased region" description="Low complexity" evidence="1">
    <location>
        <begin position="282"/>
        <end position="291"/>
    </location>
</feature>
<protein>
    <submittedName>
        <fullName evidence="4">APOBEC_N domain-containing protein</fullName>
    </submittedName>
</protein>
<evidence type="ECO:0000259" key="2">
    <source>
        <dbReference type="Pfam" id="PF08210"/>
    </source>
</evidence>
<evidence type="ECO:0000313" key="4">
    <source>
        <dbReference type="WBParaSite" id="TMUE_2000008274.1"/>
    </source>
</evidence>
<accession>A0A5S6QM84</accession>
<proteinExistence type="predicted"/>